<dbReference type="SUPFAM" id="SSF55785">
    <property type="entry name" value="PYP-like sensor domain (PAS domain)"/>
    <property type="match status" value="3"/>
</dbReference>
<comment type="caution">
    <text evidence="8">The sequence shown here is derived from an EMBL/GenBank/DDBJ whole genome shotgun (WGS) entry which is preliminary data.</text>
</comment>
<dbReference type="InterPro" id="IPR000014">
    <property type="entry name" value="PAS"/>
</dbReference>
<dbReference type="Pfam" id="PF08448">
    <property type="entry name" value="PAS_4"/>
    <property type="match status" value="3"/>
</dbReference>
<dbReference type="SMART" id="SM00091">
    <property type="entry name" value="PAS"/>
    <property type="match status" value="4"/>
</dbReference>
<dbReference type="InterPro" id="IPR036890">
    <property type="entry name" value="HATPase_C_sf"/>
</dbReference>
<dbReference type="PROSITE" id="PS50112">
    <property type="entry name" value="PAS"/>
    <property type="match status" value="1"/>
</dbReference>
<evidence type="ECO:0000256" key="4">
    <source>
        <dbReference type="ARBA" id="ARBA00022777"/>
    </source>
</evidence>
<dbReference type="CDD" id="cd00082">
    <property type="entry name" value="HisKA"/>
    <property type="match status" value="1"/>
</dbReference>
<keyword evidence="4" id="KW-0418">Kinase</keyword>
<dbReference type="InterPro" id="IPR003661">
    <property type="entry name" value="HisK_dim/P_dom"/>
</dbReference>
<evidence type="ECO:0000256" key="3">
    <source>
        <dbReference type="ARBA" id="ARBA00022679"/>
    </source>
</evidence>
<evidence type="ECO:0000256" key="2">
    <source>
        <dbReference type="ARBA" id="ARBA00012438"/>
    </source>
</evidence>
<dbReference type="Gene3D" id="3.30.565.10">
    <property type="entry name" value="Histidine kinase-like ATPase, C-terminal domain"/>
    <property type="match status" value="1"/>
</dbReference>
<dbReference type="GO" id="GO:0007234">
    <property type="term" value="P:osmosensory signaling via phosphorelay pathway"/>
    <property type="evidence" value="ECO:0007669"/>
    <property type="project" value="TreeGrafter"/>
</dbReference>
<dbReference type="Gene3D" id="3.30.450.20">
    <property type="entry name" value="PAS domain"/>
    <property type="match status" value="3"/>
</dbReference>
<accession>A0A7W9WD92</accession>
<sequence length="719" mass="80710">MSASLPNLLPADDFLPALLDLSLSGVVLYTPLTNAAGEVVDFRFAYVNPAAQRLLGVPAQPATTYLQQFPETLTNGAFAFHRDAFRSEQPATFNLNYQAGGYDTYCRVAGRRLGQHLVVSFTLSQEQDRNQVEQALRESQAREQAARAQAERQRAHLERLFRQAPAAICILAGPELVFELVNPVYQQFFPERQLLGKPLREALPELADHAAYYTMREVFDTGVTKWQQALPIPRAHPDTGEPQDRYFNYIQQARYDENGQIDGVLVFGVEVTELVLAQRHTQDLQAQILHNTQLLIQERHTFFQVFANTPAAICIQRGPEHRYEYANAAYLQFFPGRQILGQTVAEALPETVESGVVALLDHVYQTGETYYGEELPLLIAQPEGPPKWMYFTFTYQAFRENGEIVGISTFAYNVADQVLARRQREMQEQRLRQIFAQAPVAIFVLSGPEHTMEIVNPAMSELIGQPREQLLGRPYFEAVPELATQGYPEFLAEVWRTGKPLALQEQPAKLRRHQPQETGYFTFVYQPLHDAQGNMTDIMCVAVDVTDQVVARQQVQVLNEALQTANDELNKTNAQLTRTNIDLDTFVYTASHDLKAPITNIESITLALREHLPPETQQDELVSQLLGLLDHTVARFQLTISQLTDLSKLQLAHTGAAEPLLLAAVVDDVRLDLTPDLQAAGARLTVEVAPDLLVSFAPQNLRSIVYNLLSNAVKRVLGN</sequence>
<dbReference type="RefSeq" id="WP_183405093.1">
    <property type="nucleotide sequence ID" value="NZ_JACHGG010000007.1"/>
</dbReference>
<evidence type="ECO:0000256" key="5">
    <source>
        <dbReference type="ARBA" id="ARBA00023136"/>
    </source>
</evidence>
<keyword evidence="9" id="KW-1185">Reference proteome</keyword>
<proteinExistence type="predicted"/>
<dbReference type="GO" id="GO:0030295">
    <property type="term" value="F:protein kinase activator activity"/>
    <property type="evidence" value="ECO:0007669"/>
    <property type="project" value="TreeGrafter"/>
</dbReference>
<dbReference type="EC" id="2.7.13.3" evidence="2"/>
<evidence type="ECO:0000256" key="6">
    <source>
        <dbReference type="SAM" id="Coils"/>
    </source>
</evidence>
<keyword evidence="6" id="KW-0175">Coiled coil</keyword>
<keyword evidence="5" id="KW-0472">Membrane</keyword>
<dbReference type="Gene3D" id="1.10.287.130">
    <property type="match status" value="1"/>
</dbReference>
<reference evidence="8 9" key="1">
    <citation type="submission" date="2020-08" db="EMBL/GenBank/DDBJ databases">
        <title>Genomic Encyclopedia of Type Strains, Phase IV (KMG-IV): sequencing the most valuable type-strain genomes for metagenomic binning, comparative biology and taxonomic classification.</title>
        <authorList>
            <person name="Goeker M."/>
        </authorList>
    </citation>
    <scope>NUCLEOTIDE SEQUENCE [LARGE SCALE GENOMIC DNA]</scope>
    <source>
        <strain evidence="8 9">DSM 26718</strain>
    </source>
</reference>
<dbReference type="GO" id="GO:0000156">
    <property type="term" value="F:phosphorelay response regulator activity"/>
    <property type="evidence" value="ECO:0007669"/>
    <property type="project" value="TreeGrafter"/>
</dbReference>
<dbReference type="NCBIfam" id="TIGR00229">
    <property type="entry name" value="sensory_box"/>
    <property type="match status" value="1"/>
</dbReference>
<feature type="coiled-coil region" evidence="6">
    <location>
        <begin position="129"/>
        <end position="160"/>
    </location>
</feature>
<keyword evidence="3" id="KW-0808">Transferase</keyword>
<gene>
    <name evidence="8" type="ORF">HNQ93_003769</name>
</gene>
<organism evidence="8 9">
    <name type="scientific">Hymenobacter luteus</name>
    <dbReference type="NCBI Taxonomy" id="1411122"/>
    <lineage>
        <taxon>Bacteria</taxon>
        <taxon>Pseudomonadati</taxon>
        <taxon>Bacteroidota</taxon>
        <taxon>Cytophagia</taxon>
        <taxon>Cytophagales</taxon>
        <taxon>Hymenobacteraceae</taxon>
        <taxon>Hymenobacter</taxon>
    </lineage>
</organism>
<dbReference type="EMBL" id="JACHGG010000007">
    <property type="protein sequence ID" value="MBB6060893.1"/>
    <property type="molecule type" value="Genomic_DNA"/>
</dbReference>
<name>A0A7W9WD92_9BACT</name>
<dbReference type="GO" id="GO:0000155">
    <property type="term" value="F:phosphorelay sensor kinase activity"/>
    <property type="evidence" value="ECO:0007669"/>
    <property type="project" value="InterPro"/>
</dbReference>
<protein>
    <recommendedName>
        <fullName evidence="2">histidine kinase</fullName>
        <ecNumber evidence="2">2.7.13.3</ecNumber>
    </recommendedName>
</protein>
<dbReference type="InterPro" id="IPR035965">
    <property type="entry name" value="PAS-like_dom_sf"/>
</dbReference>
<dbReference type="SUPFAM" id="SSF55874">
    <property type="entry name" value="ATPase domain of HSP90 chaperone/DNA topoisomerase II/histidine kinase"/>
    <property type="match status" value="1"/>
</dbReference>
<dbReference type="Pfam" id="PF13188">
    <property type="entry name" value="PAS_8"/>
    <property type="match status" value="1"/>
</dbReference>
<dbReference type="InterPro" id="IPR036097">
    <property type="entry name" value="HisK_dim/P_sf"/>
</dbReference>
<comment type="catalytic activity">
    <reaction evidence="1">
        <text>ATP + protein L-histidine = ADP + protein N-phospho-L-histidine.</text>
        <dbReference type="EC" id="2.7.13.3"/>
    </reaction>
</comment>
<dbReference type="InterPro" id="IPR050351">
    <property type="entry name" value="BphY/WalK/GraS-like"/>
</dbReference>
<evidence type="ECO:0000313" key="8">
    <source>
        <dbReference type="EMBL" id="MBB6060893.1"/>
    </source>
</evidence>
<dbReference type="Proteomes" id="UP000532746">
    <property type="component" value="Unassembled WGS sequence"/>
</dbReference>
<dbReference type="PANTHER" id="PTHR42878">
    <property type="entry name" value="TWO-COMPONENT HISTIDINE KINASE"/>
    <property type="match status" value="1"/>
</dbReference>
<dbReference type="CDD" id="cd00130">
    <property type="entry name" value="PAS"/>
    <property type="match status" value="1"/>
</dbReference>
<dbReference type="PANTHER" id="PTHR42878:SF15">
    <property type="entry name" value="BACTERIOPHYTOCHROME"/>
    <property type="match status" value="1"/>
</dbReference>
<dbReference type="AlphaFoldDB" id="A0A7W9WD92"/>
<evidence type="ECO:0000313" key="9">
    <source>
        <dbReference type="Proteomes" id="UP000532746"/>
    </source>
</evidence>
<evidence type="ECO:0000259" key="7">
    <source>
        <dbReference type="PROSITE" id="PS50112"/>
    </source>
</evidence>
<evidence type="ECO:0000256" key="1">
    <source>
        <dbReference type="ARBA" id="ARBA00000085"/>
    </source>
</evidence>
<dbReference type="SUPFAM" id="SSF47384">
    <property type="entry name" value="Homodimeric domain of signal transducing histidine kinase"/>
    <property type="match status" value="1"/>
</dbReference>
<dbReference type="InterPro" id="IPR013656">
    <property type="entry name" value="PAS_4"/>
</dbReference>
<feature type="coiled-coil region" evidence="6">
    <location>
        <begin position="552"/>
        <end position="582"/>
    </location>
</feature>
<feature type="domain" description="PAS" evidence="7">
    <location>
        <begin position="427"/>
        <end position="473"/>
    </location>
</feature>
<dbReference type="SMART" id="SM00388">
    <property type="entry name" value="HisKA"/>
    <property type="match status" value="1"/>
</dbReference>
<dbReference type="GO" id="GO:0016020">
    <property type="term" value="C:membrane"/>
    <property type="evidence" value="ECO:0007669"/>
    <property type="project" value="UniProtKB-SubCell"/>
</dbReference>